<dbReference type="CDD" id="cd00268">
    <property type="entry name" value="DEADc"/>
    <property type="match status" value="1"/>
</dbReference>
<dbReference type="PANTHER" id="PTHR47963">
    <property type="entry name" value="DEAD-BOX ATP-DEPENDENT RNA HELICASE 47, MITOCHONDRIAL"/>
    <property type="match status" value="1"/>
</dbReference>
<feature type="region of interest" description="Disordered" evidence="6">
    <location>
        <begin position="648"/>
        <end position="702"/>
    </location>
</feature>
<keyword evidence="4" id="KW-0347">Helicase</keyword>
<name>A0A8J4B106_9CHLO</name>
<dbReference type="Pfam" id="PF02151">
    <property type="entry name" value="UVR"/>
    <property type="match status" value="1"/>
</dbReference>
<evidence type="ECO:0000256" key="5">
    <source>
        <dbReference type="ARBA" id="ARBA00022840"/>
    </source>
</evidence>
<evidence type="ECO:0000256" key="6">
    <source>
        <dbReference type="SAM" id="MobiDB-lite"/>
    </source>
</evidence>
<dbReference type="EMBL" id="BNCO01000011">
    <property type="protein sequence ID" value="GIL51789.1"/>
    <property type="molecule type" value="Genomic_DNA"/>
</dbReference>
<dbReference type="GO" id="GO:0003723">
    <property type="term" value="F:RNA binding"/>
    <property type="evidence" value="ECO:0007669"/>
    <property type="project" value="TreeGrafter"/>
</dbReference>
<dbReference type="InterPro" id="IPR001943">
    <property type="entry name" value="UVR_dom"/>
</dbReference>
<evidence type="ECO:0000313" key="9">
    <source>
        <dbReference type="EMBL" id="GIL51789.1"/>
    </source>
</evidence>
<feature type="domain" description="Helicase C-terminal" evidence="8">
    <location>
        <begin position="594"/>
        <end position="815"/>
    </location>
</feature>
<feature type="compositionally biased region" description="Gly residues" evidence="6">
    <location>
        <begin position="855"/>
        <end position="876"/>
    </location>
</feature>
<evidence type="ECO:0000259" key="8">
    <source>
        <dbReference type="PROSITE" id="PS51194"/>
    </source>
</evidence>
<sequence>MVVQNLAAGLRSWPGHRCHAAPAVRPAGQWPQPAPTSFRSALRTTHPGCRRVSSIPHTTGTTGGLPVSFHKHSRTAASATRDNSGDASSGTSNSSRGGSGEGDDAEGYPLGDGGDLYGYLYDPDSQPLGPGGRSASLSALAANLSAIDDTNALQTALAAAIQSEDFELAAAVRDQLRRVAGGGNAAGRIDWAATGMPSWLADRAQRLGYRFPTEIQRRSAPVLLAGSDAVVASETGSGKTLSFLLPLLARMSYPPDIFMDEMKGPQGLVVVPTMELGVQVALAAFRLLGGNVSAGRPGDQANMFTYFGPKAIKVRGILNKEEVVMAKSSLTYTAQVHLLVATPAALREAVGEPHPAGELLRHLKVLAVDEVDECFSAFPADMDELMRLAADPGGRGNSLGTKPQVIFVGATQRQDVLQTGVSRGWLREPVSIQVGREGTIPTALSHRWVDFHFFHSFSQRFRSSSGEGGRRPQSRSSPPRPVFEGSSFPPTSQLPTGYPTTQRPAARIAPRGQQHQGPGSHCQVAGDPPTDPTASHPSLSDVRHPPCDFRTSAMVLHRPIPSYARSPPAPYHSPPPSRYIVVPAARRLAALARSLRADLAAADQDAAPARVMLFTNSPAEAAAVAEPLRGSLWSDHRMAVLVPPGTILGQDAASEEPPDPTSSPSAAPTANRGANSGSGGARSGISSRVGPPSSVPDGSADAGAQSIDDMFAYNPIRALHSFRDNKSTLLLATGAAARGLDLPGVSHVYSLGSPPDATQYLHRAGRAGRIGSTSGGIVTTLVTPEELPLLLDIGRQLGIRLLAEEEASGEVVGMLPRLQSPPDEYDELQEGEKGEAGTQGPSDGVRLRREAAAGGAPGQGGKRGLGEGEAGAGLSGELGDVDKLRKGLEDLFNLM</sequence>
<proteinExistence type="predicted"/>
<dbReference type="SMART" id="SM00487">
    <property type="entry name" value="DEXDc"/>
    <property type="match status" value="1"/>
</dbReference>
<dbReference type="AlphaFoldDB" id="A0A8J4B106"/>
<dbReference type="InterPro" id="IPR011545">
    <property type="entry name" value="DEAD/DEAH_box_helicase_dom"/>
</dbReference>
<comment type="caution">
    <text evidence="9">The sequence shown here is derived from an EMBL/GenBank/DDBJ whole genome shotgun (WGS) entry which is preliminary data.</text>
</comment>
<keyword evidence="10" id="KW-1185">Reference proteome</keyword>
<dbReference type="SMART" id="SM00490">
    <property type="entry name" value="HELICc"/>
    <property type="match status" value="1"/>
</dbReference>
<protein>
    <recommendedName>
        <fullName evidence="1">RNA helicase</fullName>
        <ecNumber evidence="1">3.6.4.13</ecNumber>
    </recommendedName>
</protein>
<dbReference type="InterPro" id="IPR027417">
    <property type="entry name" value="P-loop_NTPase"/>
</dbReference>
<keyword evidence="5" id="KW-0067">ATP-binding</keyword>
<evidence type="ECO:0000256" key="4">
    <source>
        <dbReference type="ARBA" id="ARBA00022806"/>
    </source>
</evidence>
<dbReference type="Pfam" id="PF00271">
    <property type="entry name" value="Helicase_C"/>
    <property type="match status" value="1"/>
</dbReference>
<dbReference type="SUPFAM" id="SSF52540">
    <property type="entry name" value="P-loop containing nucleoside triphosphate hydrolases"/>
    <property type="match status" value="1"/>
</dbReference>
<feature type="region of interest" description="Disordered" evidence="6">
    <location>
        <begin position="461"/>
        <end position="546"/>
    </location>
</feature>
<feature type="domain" description="Helicase ATP-binding" evidence="7">
    <location>
        <begin position="220"/>
        <end position="430"/>
    </location>
</feature>
<evidence type="ECO:0000256" key="3">
    <source>
        <dbReference type="ARBA" id="ARBA00022801"/>
    </source>
</evidence>
<dbReference type="Proteomes" id="UP000747399">
    <property type="component" value="Unassembled WGS sequence"/>
</dbReference>
<feature type="compositionally biased region" description="Low complexity" evidence="6">
    <location>
        <begin position="85"/>
        <end position="96"/>
    </location>
</feature>
<evidence type="ECO:0000259" key="7">
    <source>
        <dbReference type="PROSITE" id="PS51192"/>
    </source>
</evidence>
<accession>A0A8J4B106</accession>
<gene>
    <name evidence="9" type="ORF">Vafri_7708</name>
</gene>
<dbReference type="GO" id="GO:0005524">
    <property type="term" value="F:ATP binding"/>
    <property type="evidence" value="ECO:0007669"/>
    <property type="project" value="UniProtKB-KW"/>
</dbReference>
<feature type="compositionally biased region" description="Polar residues" evidence="6">
    <location>
        <begin position="488"/>
        <end position="503"/>
    </location>
</feature>
<dbReference type="GO" id="GO:0016787">
    <property type="term" value="F:hydrolase activity"/>
    <property type="evidence" value="ECO:0007669"/>
    <property type="project" value="UniProtKB-KW"/>
</dbReference>
<feature type="region of interest" description="Disordered" evidence="6">
    <location>
        <begin position="48"/>
        <end position="108"/>
    </location>
</feature>
<evidence type="ECO:0000256" key="2">
    <source>
        <dbReference type="ARBA" id="ARBA00022741"/>
    </source>
</evidence>
<dbReference type="InterPro" id="IPR001650">
    <property type="entry name" value="Helicase_C-like"/>
</dbReference>
<dbReference type="PANTHER" id="PTHR47963:SF8">
    <property type="entry name" value="ATP-DEPENDENT RNA HELICASE DEAD"/>
    <property type="match status" value="1"/>
</dbReference>
<dbReference type="GO" id="GO:0003724">
    <property type="term" value="F:RNA helicase activity"/>
    <property type="evidence" value="ECO:0007669"/>
    <property type="project" value="UniProtKB-EC"/>
</dbReference>
<dbReference type="PROSITE" id="PS51194">
    <property type="entry name" value="HELICASE_CTER"/>
    <property type="match status" value="1"/>
</dbReference>
<dbReference type="Pfam" id="PF00270">
    <property type="entry name" value="DEAD"/>
    <property type="match status" value="1"/>
</dbReference>
<keyword evidence="2" id="KW-0547">Nucleotide-binding</keyword>
<feature type="compositionally biased region" description="Low complexity" evidence="6">
    <location>
        <begin position="662"/>
        <end position="675"/>
    </location>
</feature>
<reference evidence="9" key="1">
    <citation type="journal article" date="2021" name="Proc. Natl. Acad. Sci. U.S.A.">
        <title>Three genomes in the algal genus Volvox reveal the fate of a haploid sex-determining region after a transition to homothallism.</title>
        <authorList>
            <person name="Yamamoto K."/>
            <person name="Hamaji T."/>
            <person name="Kawai-Toyooka H."/>
            <person name="Matsuzaki R."/>
            <person name="Takahashi F."/>
            <person name="Nishimura Y."/>
            <person name="Kawachi M."/>
            <person name="Noguchi H."/>
            <person name="Minakuchi Y."/>
            <person name="Umen J.G."/>
            <person name="Toyoda A."/>
            <person name="Nozaki H."/>
        </authorList>
    </citation>
    <scope>NUCLEOTIDE SEQUENCE</scope>
    <source>
        <strain evidence="9">NIES-3780</strain>
    </source>
</reference>
<evidence type="ECO:0000313" key="10">
    <source>
        <dbReference type="Proteomes" id="UP000747399"/>
    </source>
</evidence>
<dbReference type="InterPro" id="IPR044742">
    <property type="entry name" value="DEAD/DEAH_RhlB"/>
</dbReference>
<feature type="region of interest" description="Disordered" evidence="6">
    <location>
        <begin position="813"/>
        <end position="879"/>
    </location>
</feature>
<organism evidence="9 10">
    <name type="scientific">Volvox africanus</name>
    <dbReference type="NCBI Taxonomy" id="51714"/>
    <lineage>
        <taxon>Eukaryota</taxon>
        <taxon>Viridiplantae</taxon>
        <taxon>Chlorophyta</taxon>
        <taxon>core chlorophytes</taxon>
        <taxon>Chlorophyceae</taxon>
        <taxon>CS clade</taxon>
        <taxon>Chlamydomonadales</taxon>
        <taxon>Volvocaceae</taxon>
        <taxon>Volvox</taxon>
    </lineage>
</organism>
<evidence type="ECO:0000256" key="1">
    <source>
        <dbReference type="ARBA" id="ARBA00012552"/>
    </source>
</evidence>
<keyword evidence="3" id="KW-0378">Hydrolase</keyword>
<dbReference type="PROSITE" id="PS51192">
    <property type="entry name" value="HELICASE_ATP_BIND_1"/>
    <property type="match status" value="1"/>
</dbReference>
<dbReference type="InterPro" id="IPR050547">
    <property type="entry name" value="DEAD_box_RNA_helicases"/>
</dbReference>
<dbReference type="Gene3D" id="3.40.50.300">
    <property type="entry name" value="P-loop containing nucleotide triphosphate hydrolases"/>
    <property type="match status" value="2"/>
</dbReference>
<dbReference type="EC" id="3.6.4.13" evidence="1"/>
<dbReference type="InterPro" id="IPR014001">
    <property type="entry name" value="Helicase_ATP-bd"/>
</dbReference>